<feature type="compositionally biased region" description="Basic residues" evidence="3">
    <location>
        <begin position="844"/>
        <end position="856"/>
    </location>
</feature>
<dbReference type="SMART" id="SM00028">
    <property type="entry name" value="TPR"/>
    <property type="match status" value="4"/>
</dbReference>
<dbReference type="OrthoDB" id="29013at2759"/>
<feature type="compositionally biased region" description="Low complexity" evidence="3">
    <location>
        <begin position="1104"/>
        <end position="1119"/>
    </location>
</feature>
<dbReference type="PANTHER" id="PTHR23083">
    <property type="entry name" value="TETRATRICOPEPTIDE REPEAT PROTEIN, TPR"/>
    <property type="match status" value="1"/>
</dbReference>
<feature type="compositionally biased region" description="Polar residues" evidence="3">
    <location>
        <begin position="871"/>
        <end position="882"/>
    </location>
</feature>
<dbReference type="Proteomes" id="UP000799302">
    <property type="component" value="Unassembled WGS sequence"/>
</dbReference>
<feature type="region of interest" description="Disordered" evidence="3">
    <location>
        <begin position="901"/>
        <end position="934"/>
    </location>
</feature>
<comment type="function">
    <text evidence="1">Involved in endocytosis.</text>
</comment>
<evidence type="ECO:0008006" key="6">
    <source>
        <dbReference type="Google" id="ProtNLM"/>
    </source>
</evidence>
<evidence type="ECO:0000256" key="1">
    <source>
        <dbReference type="ARBA" id="ARBA00002550"/>
    </source>
</evidence>
<feature type="compositionally biased region" description="Polar residues" evidence="3">
    <location>
        <begin position="1127"/>
        <end position="1141"/>
    </location>
</feature>
<feature type="compositionally biased region" description="Low complexity" evidence="3">
    <location>
        <begin position="901"/>
        <end position="916"/>
    </location>
</feature>
<accession>A0A6A6UDM7</accession>
<comment type="similarity">
    <text evidence="2">Belongs to the YPP1 family.</text>
</comment>
<keyword evidence="5" id="KW-1185">Reference proteome</keyword>
<dbReference type="SUPFAM" id="SSF48452">
    <property type="entry name" value="TPR-like"/>
    <property type="match status" value="1"/>
</dbReference>
<reference evidence="4" key="1">
    <citation type="journal article" date="2020" name="Stud. Mycol.">
        <title>101 Dothideomycetes genomes: a test case for predicting lifestyles and emergence of pathogens.</title>
        <authorList>
            <person name="Haridas S."/>
            <person name="Albert R."/>
            <person name="Binder M."/>
            <person name="Bloem J."/>
            <person name="Labutti K."/>
            <person name="Salamov A."/>
            <person name="Andreopoulos B."/>
            <person name="Baker S."/>
            <person name="Barry K."/>
            <person name="Bills G."/>
            <person name="Bluhm B."/>
            <person name="Cannon C."/>
            <person name="Castanera R."/>
            <person name="Culley D."/>
            <person name="Daum C."/>
            <person name="Ezra D."/>
            <person name="Gonzalez J."/>
            <person name="Henrissat B."/>
            <person name="Kuo A."/>
            <person name="Liang C."/>
            <person name="Lipzen A."/>
            <person name="Lutzoni F."/>
            <person name="Magnuson J."/>
            <person name="Mondo S."/>
            <person name="Nolan M."/>
            <person name="Ohm R."/>
            <person name="Pangilinan J."/>
            <person name="Park H.-J."/>
            <person name="Ramirez L."/>
            <person name="Alfaro M."/>
            <person name="Sun H."/>
            <person name="Tritt A."/>
            <person name="Yoshinaga Y."/>
            <person name="Zwiers L.-H."/>
            <person name="Turgeon B."/>
            <person name="Goodwin S."/>
            <person name="Spatafora J."/>
            <person name="Crous P."/>
            <person name="Grigoriev I."/>
        </authorList>
    </citation>
    <scope>NUCLEOTIDE SEQUENCE</scope>
    <source>
        <strain evidence="4">CBS 115976</strain>
    </source>
</reference>
<evidence type="ECO:0000256" key="2">
    <source>
        <dbReference type="ARBA" id="ARBA00038251"/>
    </source>
</evidence>
<feature type="compositionally biased region" description="Low complexity" evidence="3">
    <location>
        <begin position="1142"/>
        <end position="1167"/>
    </location>
</feature>
<dbReference type="InterPro" id="IPR051722">
    <property type="entry name" value="Endocytosis_PI4K-reg_protein"/>
</dbReference>
<dbReference type="InterPro" id="IPR011990">
    <property type="entry name" value="TPR-like_helical_dom_sf"/>
</dbReference>
<dbReference type="PANTHER" id="PTHR23083:SF464">
    <property type="entry name" value="TETRATRICOPEPTIDE REPEAT DOMAIN 7, ISOFORM A"/>
    <property type="match status" value="1"/>
</dbReference>
<dbReference type="InterPro" id="IPR019734">
    <property type="entry name" value="TPR_rpt"/>
</dbReference>
<proteinExistence type="inferred from homology"/>
<gene>
    <name evidence="4" type="ORF">BT63DRAFT_425206</name>
</gene>
<sequence length="1252" mass="139310">MTGVPVETEKAIRYIQTLDLARCQGQWLQVPEHARKVEKHAPHRNILVLTARAEASAATTAFSEQSSTFRPLISSLVDAITKPNPYPEDSFQAIVCLSWLHWLLQEPEQALAQLVEDPVTAYDTAATERARSREWIKVCALKYAYIKGFTLEKSNLPNEAAIAYYSALPLLSDVSRNVALGSMPREFRLWAERLLSRCVAYTLKAQPLDENTEYGRLLQIFHHWAALFNFHPTDSKTGLQAPQTTPDFELGQEVEYTRWNMWMSYYTILSQILKRGFVYSISYSDSNPNVFTAPSNYTAEEYRDSRLKQRKELKNVENCIETKLLEETSFPKAHVRNERVENWADAIMDNWKIMCGSSWSDADLGQGGKNAIAKGVLDILYRAATKTFHSTQILRHLFTVHAYLAEFDLALKALDSYLELYTRGKARTEKTGEIDFSLDHEDKVLWILSEAISILCRFGGRKEAEKAKDIAAKLRLWTEEWDTEPQIQEATTNEPNGLNGSGNITEPIVKPVSGSIISVAYHALGTSEAHWGRLTYEASTRTQHQNKAQEYFRLALQRKYRNSRNLDYLYSLAILMAEMRDIPGSIKVVKQALAEGANQGTSEDDFQKERKLIRFWHLLTLLLSARSDLLNAAKASNAAFEQFQDPGMLFGHQEYRSEHLNDTEKTNSPALIDHMNPFEKVGVLEVKMTQVALLEAFEGPASAVEASPDLLALYVRLFGDLRDMEPMKTSGEAKVPKSRVGSLRASLFKRARSRKVDNPRINVGPPQTAQPPQTAILQTVQTAVAFPRPSTAGTSTAAPTIQVTDTSSSGIVEARGRPTTNGISGRPKSGVYDGTKNADGRLVQRSRSRSKIRKRNSVRDSMESFRPPSPTANYDENSPENAEAQQINGVSSVSVRNSVQSFARPGTSTSTATRTTVAHRNKRESSMSMKSTASDTTSVLAGMVIGRAASPAPAFPNITDRRHKLSVLVELWLFVSGMYMRAEQFEDSKDAINEAAHLVSKFELELSRATSSAKAFANSGWGGGRSIDQMWGDIWTQRGELAKSSDFPHDAINFFEKAVGYWPNHARAIVGLASLLLDLYSEIITPDAPEDRPPPFLTATNYITNSGSATNSTTTASATPAPPSLSRHQTGQSIPLSIASANTSTSNNNNPSTTNNNNLPTDTHPTTDSPAETTPDLLNRLAARDRAYFLLSTLTKLGVGWDYSEAWFALARVYEESGQVEKAKEVLWWCVELEDSRPLRPWGCVGLNGFLL</sequence>
<feature type="region of interest" description="Disordered" evidence="3">
    <location>
        <begin position="806"/>
        <end position="882"/>
    </location>
</feature>
<organism evidence="4 5">
    <name type="scientific">Microthyrium microscopicum</name>
    <dbReference type="NCBI Taxonomy" id="703497"/>
    <lineage>
        <taxon>Eukaryota</taxon>
        <taxon>Fungi</taxon>
        <taxon>Dikarya</taxon>
        <taxon>Ascomycota</taxon>
        <taxon>Pezizomycotina</taxon>
        <taxon>Dothideomycetes</taxon>
        <taxon>Dothideomycetes incertae sedis</taxon>
        <taxon>Microthyriales</taxon>
        <taxon>Microthyriaceae</taxon>
        <taxon>Microthyrium</taxon>
    </lineage>
</organism>
<feature type="region of interest" description="Disordered" evidence="3">
    <location>
        <begin position="1087"/>
        <end position="1173"/>
    </location>
</feature>
<evidence type="ECO:0000256" key="3">
    <source>
        <dbReference type="SAM" id="MobiDB-lite"/>
    </source>
</evidence>
<dbReference type="EMBL" id="MU004235">
    <property type="protein sequence ID" value="KAF2669493.1"/>
    <property type="molecule type" value="Genomic_DNA"/>
</dbReference>
<name>A0A6A6UDM7_9PEZI</name>
<dbReference type="Gene3D" id="1.25.40.10">
    <property type="entry name" value="Tetratricopeptide repeat domain"/>
    <property type="match status" value="2"/>
</dbReference>
<evidence type="ECO:0000313" key="4">
    <source>
        <dbReference type="EMBL" id="KAF2669493.1"/>
    </source>
</evidence>
<protein>
    <recommendedName>
        <fullName evidence="6">Filamentation protein-like protein</fullName>
    </recommendedName>
</protein>
<evidence type="ECO:0000313" key="5">
    <source>
        <dbReference type="Proteomes" id="UP000799302"/>
    </source>
</evidence>
<dbReference type="AlphaFoldDB" id="A0A6A6UDM7"/>